<proteinExistence type="predicted"/>
<keyword evidence="4" id="KW-1185">Reference proteome</keyword>
<feature type="chain" id="PRO_5030553305" evidence="1">
    <location>
        <begin position="22"/>
        <end position="367"/>
    </location>
</feature>
<dbReference type="RefSeq" id="WP_171587903.1">
    <property type="nucleotide sequence ID" value="NZ_JABGBO010000002.1"/>
</dbReference>
<dbReference type="InterPro" id="IPR050902">
    <property type="entry name" value="ABC_Transporter_SBP"/>
</dbReference>
<keyword evidence="1" id="KW-0732">Signal</keyword>
<feature type="domain" description="Fe/B12 periplasmic-binding" evidence="2">
    <location>
        <begin position="41"/>
        <end position="339"/>
    </location>
</feature>
<accession>A0A7Y4P3D9</accession>
<feature type="signal peptide" evidence="1">
    <location>
        <begin position="1"/>
        <end position="21"/>
    </location>
</feature>
<dbReference type="Pfam" id="PF01497">
    <property type="entry name" value="Peripla_BP_2"/>
    <property type="match status" value="1"/>
</dbReference>
<evidence type="ECO:0000313" key="4">
    <source>
        <dbReference type="Proteomes" id="UP000541421"/>
    </source>
</evidence>
<dbReference type="Proteomes" id="UP000541421">
    <property type="component" value="Unassembled WGS sequence"/>
</dbReference>
<gene>
    <name evidence="3" type="ORF">HKX40_01980</name>
</gene>
<evidence type="ECO:0000259" key="2">
    <source>
        <dbReference type="PROSITE" id="PS50983"/>
    </source>
</evidence>
<dbReference type="InterPro" id="IPR002491">
    <property type="entry name" value="ABC_transptr_periplasmic_BD"/>
</dbReference>
<organism evidence="3 4">
    <name type="scientific">Pelistega europaea</name>
    <dbReference type="NCBI Taxonomy" id="106147"/>
    <lineage>
        <taxon>Bacteria</taxon>
        <taxon>Pseudomonadati</taxon>
        <taxon>Pseudomonadota</taxon>
        <taxon>Betaproteobacteria</taxon>
        <taxon>Burkholderiales</taxon>
        <taxon>Alcaligenaceae</taxon>
        <taxon>Pelistega</taxon>
    </lineage>
</organism>
<dbReference type="SUPFAM" id="SSF53807">
    <property type="entry name" value="Helical backbone' metal receptor"/>
    <property type="match status" value="1"/>
</dbReference>
<dbReference type="PROSITE" id="PS50983">
    <property type="entry name" value="FE_B12_PBP"/>
    <property type="match status" value="1"/>
</dbReference>
<dbReference type="PANTHER" id="PTHR30535">
    <property type="entry name" value="VITAMIN B12-BINDING PROTEIN"/>
    <property type="match status" value="1"/>
</dbReference>
<dbReference type="EMBL" id="JABGBO010000002">
    <property type="protein sequence ID" value="NOL48912.1"/>
    <property type="molecule type" value="Genomic_DNA"/>
</dbReference>
<reference evidence="3 4" key="1">
    <citation type="submission" date="2020-05" db="EMBL/GenBank/DDBJ databases">
        <authorList>
            <person name="Niu N."/>
        </authorList>
    </citation>
    <scope>NUCLEOTIDE SEQUENCE [LARGE SCALE GENOMIC DNA]</scope>
    <source>
        <strain evidence="3 4">LMG10982</strain>
    </source>
</reference>
<evidence type="ECO:0000256" key="1">
    <source>
        <dbReference type="SAM" id="SignalP"/>
    </source>
</evidence>
<name>A0A7Y4P3D9_9BURK</name>
<dbReference type="PANTHER" id="PTHR30535:SF34">
    <property type="entry name" value="MOLYBDATE-BINDING PROTEIN MOLA"/>
    <property type="match status" value="1"/>
</dbReference>
<dbReference type="Gene3D" id="3.40.50.1980">
    <property type="entry name" value="Nitrogenase molybdenum iron protein domain"/>
    <property type="match status" value="2"/>
</dbReference>
<sequence length="367" mass="41003">MKKSLLIFASLFILGHQTAFAKIETIKDVLGREVKVDIPVKRPVVTFYYPDYIAAVGVDNFKKVIGISREFWEKFNPGSWNLFIEKIPSLKNIGDVGNVSTNTFSTEKALALRPDVMVMADWQYKALASEIPKLEEAGIPVVVVDFNAQTVEKHTESIRLFGQLNGTQERAEQLANDYKTGIADIQARIEKAKLPKPKIYIEFGDKGPAEYSYTFGKNMWGAIVEEVGGDNISAPFVENWGSINPEQFLTSKPDVVIISGTEVGMQENPTRMAMGIDVSEEEAQKRLLGYAQRPGWDTVPAVKEGRVYGIYHTASRSISDLASAQFIAKALYPTVFADVDPNKTYMDFHRKYLPVVPAGTFFIQLKK</sequence>
<dbReference type="AlphaFoldDB" id="A0A7Y4P3D9"/>
<protein>
    <submittedName>
        <fullName evidence="3">ABC transporter substrate-binding protein</fullName>
    </submittedName>
</protein>
<evidence type="ECO:0000313" key="3">
    <source>
        <dbReference type="EMBL" id="NOL48912.1"/>
    </source>
</evidence>
<comment type="caution">
    <text evidence="3">The sequence shown here is derived from an EMBL/GenBank/DDBJ whole genome shotgun (WGS) entry which is preliminary data.</text>
</comment>